<dbReference type="InterPro" id="IPR024775">
    <property type="entry name" value="DinB-like"/>
</dbReference>
<gene>
    <name evidence="2" type="ORF">ABXS70_14270</name>
</gene>
<dbReference type="GO" id="GO:0016740">
    <property type="term" value="F:transferase activity"/>
    <property type="evidence" value="ECO:0007669"/>
    <property type="project" value="UniProtKB-KW"/>
</dbReference>
<dbReference type="Gene3D" id="1.20.120.450">
    <property type="entry name" value="dinb family like domain"/>
    <property type="match status" value="1"/>
</dbReference>
<dbReference type="NCBIfam" id="NF009807">
    <property type="entry name" value="PRK13291.1"/>
    <property type="match status" value="1"/>
</dbReference>
<dbReference type="SUPFAM" id="SSF109854">
    <property type="entry name" value="DinB/YfiT-like putative metalloenzymes"/>
    <property type="match status" value="1"/>
</dbReference>
<protein>
    <submittedName>
        <fullName evidence="2">YfiT family bacillithiol transferase</fullName>
    </submittedName>
</protein>
<dbReference type="AlphaFoldDB" id="A0AAU8NJT6"/>
<proteinExistence type="predicted"/>
<dbReference type="Pfam" id="PF12867">
    <property type="entry name" value="DinB_2"/>
    <property type="match status" value="1"/>
</dbReference>
<accession>A0AAU8NJT6</accession>
<sequence>MNDKVRYPIGNFEPIRKFTDKSRKHIIDQVPGIAKSLRESVQYIDDEQLHIPYRKGGWTISQIIHHLADNDMNAYIRFKRALTEEEPLAGSYREDAWASLHDYADLPLEDSIMLLEILHKRFYTLLCGLDPDQFRRKLQTEVLGTISLDTALQRFVWHGQHHIAQITSFQASQGSQLE</sequence>
<evidence type="ECO:0000313" key="2">
    <source>
        <dbReference type="EMBL" id="XCP97785.1"/>
    </source>
</evidence>
<dbReference type="RefSeq" id="WP_366296424.1">
    <property type="nucleotide sequence ID" value="NZ_CP159992.1"/>
</dbReference>
<reference evidence="2" key="1">
    <citation type="submission" date="2024-05" db="EMBL/GenBank/DDBJ databases">
        <title>Draft genome assemblies of 36 bacteria isolated from hibernating arctic ground squirrels.</title>
        <authorList>
            <person name="McKee H."/>
            <person name="Mullen L."/>
            <person name="Drown D.M."/>
            <person name="Duddleston K.N."/>
        </authorList>
    </citation>
    <scope>NUCLEOTIDE SEQUENCE</scope>
    <source>
        <strain evidence="2">AN1007</strain>
    </source>
</reference>
<feature type="domain" description="DinB-like" evidence="1">
    <location>
        <begin position="37"/>
        <end position="166"/>
    </location>
</feature>
<keyword evidence="2" id="KW-0808">Transferase</keyword>
<name>A0AAU8NJT6_9BACL</name>
<dbReference type="EMBL" id="CP159992">
    <property type="protein sequence ID" value="XCP97785.1"/>
    <property type="molecule type" value="Genomic_DNA"/>
</dbReference>
<organism evidence="2">
    <name type="scientific">Paenibacillus sp. AN1007</name>
    <dbReference type="NCBI Taxonomy" id="3151385"/>
    <lineage>
        <taxon>Bacteria</taxon>
        <taxon>Bacillati</taxon>
        <taxon>Bacillota</taxon>
        <taxon>Bacilli</taxon>
        <taxon>Bacillales</taxon>
        <taxon>Paenibacillaceae</taxon>
        <taxon>Paenibacillus</taxon>
    </lineage>
</organism>
<dbReference type="InterPro" id="IPR034660">
    <property type="entry name" value="DinB/YfiT-like"/>
</dbReference>
<evidence type="ECO:0000259" key="1">
    <source>
        <dbReference type="Pfam" id="PF12867"/>
    </source>
</evidence>